<gene>
    <name evidence="2" type="ORF">LSG31_05510</name>
</gene>
<dbReference type="PANTHER" id="PTHR39639:SF1">
    <property type="entry name" value="DUF262 DOMAIN-CONTAINING PROTEIN"/>
    <property type="match status" value="1"/>
</dbReference>
<keyword evidence="3" id="KW-1185">Reference proteome</keyword>
<accession>A0ABY4CMI4</accession>
<dbReference type="Pfam" id="PF03235">
    <property type="entry name" value="GmrSD_N"/>
    <property type="match status" value="1"/>
</dbReference>
<evidence type="ECO:0000313" key="3">
    <source>
        <dbReference type="Proteomes" id="UP000830167"/>
    </source>
</evidence>
<organism evidence="2 3">
    <name type="scientific">Fodinisporobacter ferrooxydans</name>
    <dbReference type="NCBI Taxonomy" id="2901836"/>
    <lineage>
        <taxon>Bacteria</taxon>
        <taxon>Bacillati</taxon>
        <taxon>Bacillota</taxon>
        <taxon>Bacilli</taxon>
        <taxon>Bacillales</taxon>
        <taxon>Alicyclobacillaceae</taxon>
        <taxon>Fodinisporobacter</taxon>
    </lineage>
</organism>
<dbReference type="PANTHER" id="PTHR39639">
    <property type="entry name" value="CHROMOSOME 16, WHOLE GENOME SHOTGUN SEQUENCE"/>
    <property type="match status" value="1"/>
</dbReference>
<dbReference type="Proteomes" id="UP000830167">
    <property type="component" value="Chromosome"/>
</dbReference>
<protein>
    <submittedName>
        <fullName evidence="2">DUF262 domain-containing protein</fullName>
    </submittedName>
</protein>
<evidence type="ECO:0000259" key="1">
    <source>
        <dbReference type="Pfam" id="PF03235"/>
    </source>
</evidence>
<reference evidence="2" key="1">
    <citation type="submission" date="2021-12" db="EMBL/GenBank/DDBJ databases">
        <title>Alicyclobacillaceae gen. nov., sp. nov., isolated from chalcocite enrichment system.</title>
        <authorList>
            <person name="Jiang Z."/>
        </authorList>
    </citation>
    <scope>NUCLEOTIDE SEQUENCE</scope>
    <source>
        <strain evidence="2">MYW30-H2</strain>
    </source>
</reference>
<evidence type="ECO:0000313" key="2">
    <source>
        <dbReference type="EMBL" id="UOF91705.1"/>
    </source>
</evidence>
<name>A0ABY4CMI4_9BACL</name>
<dbReference type="InterPro" id="IPR004919">
    <property type="entry name" value="GmrSD_N"/>
</dbReference>
<dbReference type="RefSeq" id="WP_347438393.1">
    <property type="nucleotide sequence ID" value="NZ_CP089291.1"/>
</dbReference>
<sequence>MKCTVTELEIETIYRRIIEKDLNLSPEFQRGEVWTVNKKKKLIDSILRGWRIPPIHLIENIDFIDEVLDGQQRLVAIRDFIENQFSIDGTLKPVDKNICDLDRLYYKDLDLNIQRKFKKYSLTIIRLTEYLPEEPAELFYRLNQPATLTSAEQRNSYIGNTRNQIKELVNLFEELGANRETIGFSNSRMAYDDIISKFCYTLEEGNLKKKITSNNISEKYRNNEPFAEEIIDEVQKTLIFFIESSKLGQDKFIFNKLNINKATLYSWLIFTYRNKENINKDLMAELIYTFEFSREYVKGKVSGIVLGFEKIIPLFRDNNYLNQMFLIFNQRASMGSTDALSIIYRDIILEIYLLVYSSNENFNPTLSKYLSNNIDSMSRTLEIITSNLNWGGTIKK</sequence>
<proteinExistence type="predicted"/>
<feature type="domain" description="GmrSD restriction endonucleases N-terminal" evidence="1">
    <location>
        <begin position="16"/>
        <end position="158"/>
    </location>
</feature>
<dbReference type="EMBL" id="CP089291">
    <property type="protein sequence ID" value="UOF91705.1"/>
    <property type="molecule type" value="Genomic_DNA"/>
</dbReference>